<feature type="transmembrane region" description="Helical" evidence="1">
    <location>
        <begin position="749"/>
        <end position="767"/>
    </location>
</feature>
<dbReference type="EMBL" id="SEOQ01000594">
    <property type="protein sequence ID" value="TFY59874.1"/>
    <property type="molecule type" value="Genomic_DNA"/>
</dbReference>
<evidence type="ECO:0000313" key="2">
    <source>
        <dbReference type="EMBL" id="TFY59874.1"/>
    </source>
</evidence>
<keyword evidence="1" id="KW-0472">Membrane</keyword>
<gene>
    <name evidence="2" type="ORF">EVG20_g7626</name>
</gene>
<name>A0A4Y9YBI4_9AGAM</name>
<feature type="transmembrane region" description="Helical" evidence="1">
    <location>
        <begin position="502"/>
        <end position="518"/>
    </location>
</feature>
<feature type="transmembrane region" description="Helical" evidence="1">
    <location>
        <begin position="678"/>
        <end position="697"/>
    </location>
</feature>
<feature type="transmembrane region" description="Helical" evidence="1">
    <location>
        <begin position="596"/>
        <end position="614"/>
    </location>
</feature>
<feature type="transmembrane region" description="Helical" evidence="1">
    <location>
        <begin position="205"/>
        <end position="225"/>
    </location>
</feature>
<evidence type="ECO:0000256" key="1">
    <source>
        <dbReference type="SAM" id="Phobius"/>
    </source>
</evidence>
<feature type="transmembrane region" description="Helical" evidence="1">
    <location>
        <begin position="717"/>
        <end position="737"/>
    </location>
</feature>
<evidence type="ECO:0000313" key="3">
    <source>
        <dbReference type="Proteomes" id="UP000298327"/>
    </source>
</evidence>
<feature type="transmembrane region" description="Helical" evidence="1">
    <location>
        <begin position="245"/>
        <end position="265"/>
    </location>
</feature>
<keyword evidence="1" id="KW-1133">Transmembrane helix</keyword>
<proteinExistence type="predicted"/>
<feature type="transmembrane region" description="Helical" evidence="1">
    <location>
        <begin position="530"/>
        <end position="553"/>
    </location>
</feature>
<feature type="transmembrane region" description="Helical" evidence="1">
    <location>
        <begin position="621"/>
        <end position="641"/>
    </location>
</feature>
<feature type="transmembrane region" description="Helical" evidence="1">
    <location>
        <begin position="51"/>
        <end position="76"/>
    </location>
</feature>
<dbReference type="Proteomes" id="UP000298327">
    <property type="component" value="Unassembled WGS sequence"/>
</dbReference>
<dbReference type="OrthoDB" id="3226582at2759"/>
<protein>
    <submittedName>
        <fullName evidence="2">Uncharacterized protein</fullName>
    </submittedName>
</protein>
<keyword evidence="1" id="KW-0812">Transmembrane</keyword>
<sequence>MSPCGEKYYTTTVTLKITLIELWATSAFHGLYTALFAGSVYVLVFHQPRRYYLAISILLYILITANVIVGLVQIILTPTFISNSRLVDGVYVVCGLEADSESPDQIRQALLNDFTEVAIDFINTFAQITADGLLIYRCWIIWNRTLRIVIPVTVLLLATTACNLSVVYYSSQIYTMRRAANPPASLPSEWPQRVRMASVFSTTSYALALSTTVITTALIAGRIWWTSRIFRRSSATSGGIYKSAIAILIESGAIYSSGLIVALIVRQTTSKYWGIFSSSVSPLLGIAPTLIIVRVGLGHSFETTDASVVDSTPIPNTGPVSSAIVFAAGHPHPHAEPAGETRFTVPIRKVPDGDSVDMLDEAEKELFFKLSNQKNHMSEDMIKVKRRSGTDSAKEPGGRTRRRHVFRLFSLLEGSVGGNGGLLDMFRCDGISARIRSVQQNLLFYKSSCSRAPWSAASLTPSTQHAMRWEKLSVVDQRALGSECSTRSVMHALNPFNADSPPGLYTALFIGSAYILALQRPKRYYLVTSIFLYILITTNIILGVVEILLTPIFTTHSHYVNGANFVCGSESTETPAQTHEAVVSDMLDMFGDITDTLSQITADGLLIYRCFIIWDRKKHILLSLMALLLATAACNFSNVYYDYRLYKLRDITDPSTPLPPERNRLVNMSVVFGTTGDALVLFTTVVTTVVTAGRIWWTSRRIGRNLGQTIKNIYKSAIMMIVESGAIYSSGIIITIIARQTTLENLGVFGSPVTPLLVSCPIGSLLVQRVMMTTEGNRGDFDHRPRRHGSVVRVYPDIDNQRPSTARPSAFVMQLPLCRIDSRSGAGCDDEALIDVLAYRTAESGNADELGGVEKVESDF</sequence>
<dbReference type="AlphaFoldDB" id="A0A4Y9YBI4"/>
<organism evidence="2 3">
    <name type="scientific">Dentipellis fragilis</name>
    <dbReference type="NCBI Taxonomy" id="205917"/>
    <lineage>
        <taxon>Eukaryota</taxon>
        <taxon>Fungi</taxon>
        <taxon>Dikarya</taxon>
        <taxon>Basidiomycota</taxon>
        <taxon>Agaricomycotina</taxon>
        <taxon>Agaricomycetes</taxon>
        <taxon>Russulales</taxon>
        <taxon>Hericiaceae</taxon>
        <taxon>Dentipellis</taxon>
    </lineage>
</organism>
<reference evidence="2 3" key="1">
    <citation type="submission" date="2019-02" db="EMBL/GenBank/DDBJ databases">
        <title>Genome sequencing of the rare red list fungi Dentipellis fragilis.</title>
        <authorList>
            <person name="Buettner E."/>
            <person name="Kellner H."/>
        </authorList>
    </citation>
    <scope>NUCLEOTIDE SEQUENCE [LARGE SCALE GENOMIC DNA]</scope>
    <source>
        <strain evidence="2 3">DSM 105465</strain>
    </source>
</reference>
<keyword evidence="3" id="KW-1185">Reference proteome</keyword>
<feature type="transmembrane region" description="Helical" evidence="1">
    <location>
        <begin position="22"/>
        <end position="44"/>
    </location>
</feature>
<feature type="transmembrane region" description="Helical" evidence="1">
    <location>
        <begin position="148"/>
        <end position="169"/>
    </location>
</feature>
<comment type="caution">
    <text evidence="2">The sequence shown here is derived from an EMBL/GenBank/DDBJ whole genome shotgun (WGS) entry which is preliminary data.</text>
</comment>
<feature type="transmembrane region" description="Helical" evidence="1">
    <location>
        <begin position="272"/>
        <end position="293"/>
    </location>
</feature>
<accession>A0A4Y9YBI4</accession>